<protein>
    <submittedName>
        <fullName evidence="2">Thioredoxin-like negative regulator of GroEL</fullName>
    </submittedName>
</protein>
<evidence type="ECO:0000259" key="1">
    <source>
        <dbReference type="Pfam" id="PF00085"/>
    </source>
</evidence>
<comment type="caution">
    <text evidence="2">The sequence shown here is derived from an EMBL/GenBank/DDBJ whole genome shotgun (WGS) entry which is preliminary data.</text>
</comment>
<evidence type="ECO:0000313" key="3">
    <source>
        <dbReference type="Proteomes" id="UP000517753"/>
    </source>
</evidence>
<feature type="domain" description="Thioredoxin" evidence="1">
    <location>
        <begin position="27"/>
        <end position="90"/>
    </location>
</feature>
<sequence>MTRTPPEAICRCSRTLGIMVRPMPAEAPAFAAAAGQLEPAMRLGKLDIEAEQSIVARHQIRSIPMLILFDHGREVARRPGAMPTASIVAWTRGALSG</sequence>
<accession>A0A7Y9K375</accession>
<gene>
    <name evidence="2" type="ORF">HD841_003423</name>
</gene>
<keyword evidence="3" id="KW-1185">Reference proteome</keyword>
<dbReference type="InterPro" id="IPR013766">
    <property type="entry name" value="Thioredoxin_domain"/>
</dbReference>
<dbReference type="Pfam" id="PF00085">
    <property type="entry name" value="Thioredoxin"/>
    <property type="match status" value="1"/>
</dbReference>
<dbReference type="SUPFAM" id="SSF52833">
    <property type="entry name" value="Thioredoxin-like"/>
    <property type="match status" value="1"/>
</dbReference>
<proteinExistence type="predicted"/>
<reference evidence="2 3" key="1">
    <citation type="submission" date="2020-07" db="EMBL/GenBank/DDBJ databases">
        <authorList>
            <person name="Partida-Martinez L."/>
            <person name="Huntemann M."/>
            <person name="Clum A."/>
            <person name="Wang J."/>
            <person name="Palaniappan K."/>
            <person name="Ritter S."/>
            <person name="Chen I.-M."/>
            <person name="Stamatis D."/>
            <person name="Reddy T."/>
            <person name="O'Malley R."/>
            <person name="Daum C."/>
            <person name="Shapiro N."/>
            <person name="Ivanova N."/>
            <person name="Kyrpides N."/>
            <person name="Woyke T."/>
        </authorList>
    </citation>
    <scope>NUCLEOTIDE SEQUENCE [LARGE SCALE GENOMIC DNA]</scope>
    <source>
        <strain evidence="2 3">AS2.3</strain>
    </source>
</reference>
<dbReference type="InterPro" id="IPR036249">
    <property type="entry name" value="Thioredoxin-like_sf"/>
</dbReference>
<name>A0A7Y9K375_9SPHN</name>
<organism evidence="2 3">
    <name type="scientific">Sphingomonas melonis</name>
    <dbReference type="NCBI Taxonomy" id="152682"/>
    <lineage>
        <taxon>Bacteria</taxon>
        <taxon>Pseudomonadati</taxon>
        <taxon>Pseudomonadota</taxon>
        <taxon>Alphaproteobacteria</taxon>
        <taxon>Sphingomonadales</taxon>
        <taxon>Sphingomonadaceae</taxon>
        <taxon>Sphingomonas</taxon>
    </lineage>
</organism>
<dbReference type="Proteomes" id="UP000517753">
    <property type="component" value="Unassembled WGS sequence"/>
</dbReference>
<dbReference type="CDD" id="cd02947">
    <property type="entry name" value="TRX_family"/>
    <property type="match status" value="1"/>
</dbReference>
<dbReference type="AlphaFoldDB" id="A0A7Y9K375"/>
<dbReference type="Gene3D" id="3.40.30.10">
    <property type="entry name" value="Glutaredoxin"/>
    <property type="match status" value="1"/>
</dbReference>
<dbReference type="EMBL" id="JACCBY010000006">
    <property type="protein sequence ID" value="NYD91607.1"/>
    <property type="molecule type" value="Genomic_DNA"/>
</dbReference>
<reference evidence="2 3" key="2">
    <citation type="submission" date="2020-08" db="EMBL/GenBank/DDBJ databases">
        <title>The Agave Microbiome: Exploring the role of microbial communities in plant adaptations to desert environments.</title>
        <authorList>
            <person name="Partida-Martinez L.P."/>
        </authorList>
    </citation>
    <scope>NUCLEOTIDE SEQUENCE [LARGE SCALE GENOMIC DNA]</scope>
    <source>
        <strain evidence="2 3">AS2.3</strain>
    </source>
</reference>
<evidence type="ECO:0000313" key="2">
    <source>
        <dbReference type="EMBL" id="NYD91607.1"/>
    </source>
</evidence>